<feature type="region of interest" description="Disordered" evidence="1">
    <location>
        <begin position="507"/>
        <end position="530"/>
    </location>
</feature>
<sequence>MATTLQIHKPYVLKALSHPLGRPDGPGKHTVGEVYGQVSGPGSKKRKRSELAVAIDGDSVHLYDIPSAQAITSYLVPPQAYFTCAPYSLRWRSSTSKTASRYTYASTQDSLSAKKEIKLFKDVVAEAGNTTSTTATHIHRCAKPIVHISATSVRTSRDTLTNQDTPAHDLIAVSADGTLISLAGESLTEKWQSSPSILTQELPSNAGCHVDFVQPALAADVIDGMFGGKNELFGVFQEKIHRQGFNPDILVLVTSPEKSEFTRQRYLHILALPTERASQQVNQQNVIPIFAAPLPTKTGAAKFQLDVRSGTLQELSEGVLYTYAFNGGIPRLENKLEVPEMASFLRLSKTSVLAATTDSLTVYNPVYRSLQATAPLEVEEGISCELVTYLPSREIAVGLRGTSLIAVQIEAPKTRTSKRRAEGLLADSIRRGLPRAQPTQKRGYVELPPSAILAEALPGTMTEEYLAQLAADTAKADEYLNANNLKEFEELLAAQFKIQLKAKKEKKDKKDKVNGATEDKTETSDLPEWSWPSKRSDYPQVDRRWVFYAISRVFAWTNSSENPKATHLSCRLAESSVLNYLVDAGHLTISNIKSAFKEEIRELGDQIDNVIGEELPAVLVEVDPAMELLVVYLSSTQTSPSELVTSIKLILSSLDLLNTSSAPKLQELVLRPSPNATTTTSEADKQPQDKDTEMTDDDVAITNQLDQAEQELQLTEFLATSSPRYPLRARGLSAAFSKLSACPSLPTVHTLRRLLTAEEIVCLMNVLRNEMIKDGWTTRYLADSESSDEEEQEAPPDGSIKLIADLLSRCIDAVGLGGWMGFDAILRSWGSQQDAAEFFEDFQNEVSVALEGLNETVRLQGMIGEATNYAKRANSSLINAASKPNKASSAAAAAAEGEGITTTTAVVQLSAGPLPLGLKTEEKIGLERVRGGGEIVQRSMRQIGMFVSKKRRGYEVHRISEEGLLSKGSGRPSLVVQEAL</sequence>
<protein>
    <submittedName>
        <fullName evidence="2">Uncharacterized protein</fullName>
    </submittedName>
</protein>
<dbReference type="Proteomes" id="UP000433876">
    <property type="component" value="Unassembled WGS sequence"/>
</dbReference>
<comment type="caution">
    <text evidence="2">The sequence shown here is derived from an EMBL/GenBank/DDBJ whole genome shotgun (WGS) entry which is preliminary data.</text>
</comment>
<gene>
    <name evidence="2" type="ORF">SMACR_07879</name>
</gene>
<feature type="region of interest" description="Disordered" evidence="1">
    <location>
        <begin position="668"/>
        <end position="693"/>
    </location>
</feature>
<accession>A0A8S8ZDV0</accession>
<dbReference type="EMBL" id="NMPR01000228">
    <property type="protein sequence ID" value="KAA8627859.1"/>
    <property type="molecule type" value="Genomic_DNA"/>
</dbReference>
<dbReference type="OMA" id="GGWLFND"/>
<evidence type="ECO:0000313" key="2">
    <source>
        <dbReference type="EMBL" id="KAA8627859.1"/>
    </source>
</evidence>
<proteinExistence type="predicted"/>
<feature type="compositionally biased region" description="Basic and acidic residues" evidence="1">
    <location>
        <begin position="508"/>
        <end position="523"/>
    </location>
</feature>
<feature type="compositionally biased region" description="Basic and acidic residues" evidence="1">
    <location>
        <begin position="682"/>
        <end position="693"/>
    </location>
</feature>
<evidence type="ECO:0000313" key="3">
    <source>
        <dbReference type="Proteomes" id="UP000433876"/>
    </source>
</evidence>
<dbReference type="VEuPathDB" id="FungiDB:SMAC_07879"/>
<organism evidence="2 3">
    <name type="scientific">Sordaria macrospora</name>
    <dbReference type="NCBI Taxonomy" id="5147"/>
    <lineage>
        <taxon>Eukaryota</taxon>
        <taxon>Fungi</taxon>
        <taxon>Dikarya</taxon>
        <taxon>Ascomycota</taxon>
        <taxon>Pezizomycotina</taxon>
        <taxon>Sordariomycetes</taxon>
        <taxon>Sordariomycetidae</taxon>
        <taxon>Sordariales</taxon>
        <taxon>Sordariaceae</taxon>
        <taxon>Sordaria</taxon>
    </lineage>
</organism>
<evidence type="ECO:0000256" key="1">
    <source>
        <dbReference type="SAM" id="MobiDB-lite"/>
    </source>
</evidence>
<reference evidence="2 3" key="1">
    <citation type="submission" date="2017-07" db="EMBL/GenBank/DDBJ databases">
        <title>Genome sequence of the Sordaria macrospora wild type strain R19027.</title>
        <authorList>
            <person name="Nowrousian M."/>
            <person name="Teichert I."/>
            <person name="Kueck U."/>
        </authorList>
    </citation>
    <scope>NUCLEOTIDE SEQUENCE [LARGE SCALE GENOMIC DNA]</scope>
    <source>
        <strain evidence="2 3">R19027</strain>
        <tissue evidence="2">Mycelium</tissue>
    </source>
</reference>
<name>A0A8S8ZDV0_SORMA</name>
<dbReference type="AlphaFoldDB" id="A0A8S8ZDV0"/>